<feature type="compositionally biased region" description="Polar residues" evidence="1">
    <location>
        <begin position="93"/>
        <end position="109"/>
    </location>
</feature>
<sequence>APIPEFPLLGSALRIPCQQPLKALNIKPAGPRQIPSSIATRVAAQTSSRAGPWCMTVRARTSSVKLTAKDSTERQAGVLLVNRATPGEALNSGEHQTTKAWTSNRSETSAADRETGTSDTPQSGLIGASPSVIIEAWESYLRFHLQQRLVASQKTMVKKEIVREKLRALKARYPEIAQYVQLKQRYEDLLKLYIETRTEYRDTLSRIAAAKTRVAQVGELQEVMEGICRQSEITTRASSTPQTLSRAATSSTGISGFRGVSGAPISVTGKRRAPFL</sequence>
<dbReference type="EMBL" id="JABANO010028467">
    <property type="protein sequence ID" value="KAF4715099.1"/>
    <property type="molecule type" value="Genomic_DNA"/>
</dbReference>
<feature type="region of interest" description="Disordered" evidence="1">
    <location>
        <begin position="83"/>
        <end position="125"/>
    </location>
</feature>
<reference evidence="2 3" key="1">
    <citation type="submission" date="2020-04" db="EMBL/GenBank/DDBJ databases">
        <title>Perkinsus olseni comparative genomics.</title>
        <authorList>
            <person name="Bogema D.R."/>
        </authorList>
    </citation>
    <scope>NUCLEOTIDE SEQUENCE [LARGE SCALE GENOMIC DNA]</scope>
    <source>
        <strain evidence="2 3">ATCC PRA-207</strain>
    </source>
</reference>
<comment type="caution">
    <text evidence="2">The sequence shown here is derived from an EMBL/GenBank/DDBJ whole genome shotgun (WGS) entry which is preliminary data.</text>
</comment>
<keyword evidence="3" id="KW-1185">Reference proteome</keyword>
<dbReference type="AlphaFoldDB" id="A0A7J6R2I6"/>
<evidence type="ECO:0000313" key="2">
    <source>
        <dbReference type="EMBL" id="KAF4715099.1"/>
    </source>
</evidence>
<name>A0A7J6R2I6_PEROL</name>
<organism evidence="2 3">
    <name type="scientific">Perkinsus olseni</name>
    <name type="common">Perkinsus atlanticus</name>
    <dbReference type="NCBI Taxonomy" id="32597"/>
    <lineage>
        <taxon>Eukaryota</taxon>
        <taxon>Sar</taxon>
        <taxon>Alveolata</taxon>
        <taxon>Perkinsozoa</taxon>
        <taxon>Perkinsea</taxon>
        <taxon>Perkinsida</taxon>
        <taxon>Perkinsidae</taxon>
        <taxon>Perkinsus</taxon>
    </lineage>
</organism>
<protein>
    <submittedName>
        <fullName evidence="2">Uncharacterized protein</fullName>
    </submittedName>
</protein>
<accession>A0A7J6R2I6</accession>
<evidence type="ECO:0000256" key="1">
    <source>
        <dbReference type="SAM" id="MobiDB-lite"/>
    </source>
</evidence>
<gene>
    <name evidence="2" type="ORF">FOZ63_018890</name>
</gene>
<dbReference type="Proteomes" id="UP000553632">
    <property type="component" value="Unassembled WGS sequence"/>
</dbReference>
<feature type="non-terminal residue" evidence="2">
    <location>
        <position position="1"/>
    </location>
</feature>
<evidence type="ECO:0000313" key="3">
    <source>
        <dbReference type="Proteomes" id="UP000553632"/>
    </source>
</evidence>
<proteinExistence type="predicted"/>